<dbReference type="SUPFAM" id="SSF63446">
    <property type="entry name" value="Type I dockerin domain"/>
    <property type="match status" value="1"/>
</dbReference>
<sequence length="415" mass="45496">MNKKLKIFRRISACFLAIALLLTLPVQPVLAKDPADASPYSYEETAQESVHVVVTVSCDGIPIVGHDEDETTLAHLDVNIPWFSLEPYGLTDFERYHTKDGTGAYIDKELIRRPTLLHLYIYLLERYCMGLSEDECGQGQLQNGVTEADPYGSVMNMKGDIAYEPTNKVLNITGSPTSLYMQQFWGHDENLMYYRNHVYPLMSKGWGATADYILLSDDDSVDLAMFTNWNFWTNGAFLAFEHDSYTCTAGEALTGKTLKYDTSSVADGGSESFEAAVDGSLQGYVVLGEDRTLTDQVFDAGEGGTWSVTFDKPGTYYIVGLDANAGTEDASCAPPTAKVTVKPVPMLGDINQDGTVTRRDASMVWSIAKGTRTVGDDIMKLADVNGDGQVDALDSAMIYGYVSGKIKEFSGKLTE</sequence>
<keyword evidence="4" id="KW-1185">Reference proteome</keyword>
<dbReference type="RefSeq" id="WP_308460346.1">
    <property type="nucleotide sequence ID" value="NZ_JAJEPS010000034.1"/>
</dbReference>
<feature type="domain" description="Dockerin" evidence="2">
    <location>
        <begin position="343"/>
        <end position="411"/>
    </location>
</feature>
<evidence type="ECO:0000313" key="4">
    <source>
        <dbReference type="Proteomes" id="UP001198220"/>
    </source>
</evidence>
<accession>A0AAE3AD40</accession>
<evidence type="ECO:0000313" key="3">
    <source>
        <dbReference type="EMBL" id="MCC2127823.1"/>
    </source>
</evidence>
<dbReference type="InterPro" id="IPR002105">
    <property type="entry name" value="Dockerin_1_rpt"/>
</dbReference>
<dbReference type="GO" id="GO:0004553">
    <property type="term" value="F:hydrolase activity, hydrolyzing O-glycosyl compounds"/>
    <property type="evidence" value="ECO:0007669"/>
    <property type="project" value="InterPro"/>
</dbReference>
<dbReference type="GO" id="GO:0000272">
    <property type="term" value="P:polysaccharide catabolic process"/>
    <property type="evidence" value="ECO:0007669"/>
    <property type="project" value="InterPro"/>
</dbReference>
<dbReference type="InterPro" id="IPR016134">
    <property type="entry name" value="Dockerin_dom"/>
</dbReference>
<keyword evidence="1" id="KW-0732">Signal</keyword>
<proteinExistence type="predicted"/>
<comment type="caution">
    <text evidence="3">The sequence shown here is derived from an EMBL/GenBank/DDBJ whole genome shotgun (WGS) entry which is preliminary data.</text>
</comment>
<evidence type="ECO:0000256" key="1">
    <source>
        <dbReference type="SAM" id="SignalP"/>
    </source>
</evidence>
<name>A0AAE3AD40_9FIRM</name>
<dbReference type="PROSITE" id="PS51766">
    <property type="entry name" value="DOCKERIN"/>
    <property type="match status" value="1"/>
</dbReference>
<protein>
    <submittedName>
        <fullName evidence="3">Dockerin type I repeat-containing protein</fullName>
    </submittedName>
</protein>
<dbReference type="Pfam" id="PF00404">
    <property type="entry name" value="Dockerin_1"/>
    <property type="match status" value="1"/>
</dbReference>
<feature type="chain" id="PRO_5042244146" evidence="1">
    <location>
        <begin position="32"/>
        <end position="415"/>
    </location>
</feature>
<feature type="signal peptide" evidence="1">
    <location>
        <begin position="1"/>
        <end position="31"/>
    </location>
</feature>
<dbReference type="AlphaFoldDB" id="A0AAE3AD40"/>
<organism evidence="3 4">
    <name type="scientific">Hominiventricola filiformis</name>
    <dbReference type="NCBI Taxonomy" id="2885352"/>
    <lineage>
        <taxon>Bacteria</taxon>
        <taxon>Bacillati</taxon>
        <taxon>Bacillota</taxon>
        <taxon>Clostridia</taxon>
        <taxon>Lachnospirales</taxon>
        <taxon>Lachnospiraceae</taxon>
        <taxon>Hominiventricola</taxon>
    </lineage>
</organism>
<evidence type="ECO:0000259" key="2">
    <source>
        <dbReference type="PROSITE" id="PS51766"/>
    </source>
</evidence>
<dbReference type="Proteomes" id="UP001198220">
    <property type="component" value="Unassembled WGS sequence"/>
</dbReference>
<dbReference type="Gene3D" id="1.10.1330.10">
    <property type="entry name" value="Dockerin domain"/>
    <property type="match status" value="1"/>
</dbReference>
<dbReference type="EMBL" id="JAJEPS010000034">
    <property type="protein sequence ID" value="MCC2127823.1"/>
    <property type="molecule type" value="Genomic_DNA"/>
</dbReference>
<dbReference type="InterPro" id="IPR036439">
    <property type="entry name" value="Dockerin_dom_sf"/>
</dbReference>
<gene>
    <name evidence="3" type="ORF">LKD36_16925</name>
</gene>
<dbReference type="CDD" id="cd14256">
    <property type="entry name" value="Dockerin_I"/>
    <property type="match status" value="1"/>
</dbReference>
<reference evidence="3 4" key="1">
    <citation type="submission" date="2021-10" db="EMBL/GenBank/DDBJ databases">
        <title>Anaerobic single-cell dispensing facilitates the cultivation of human gut bacteria.</title>
        <authorList>
            <person name="Afrizal A."/>
        </authorList>
    </citation>
    <scope>NUCLEOTIDE SEQUENCE [LARGE SCALE GENOMIC DNA]</scope>
    <source>
        <strain evidence="3 4">CLA-AA-H276</strain>
    </source>
</reference>